<keyword evidence="1" id="KW-0472">Membrane</keyword>
<keyword evidence="1" id="KW-0812">Transmembrane</keyword>
<name>A0AAN6TNC6_9PEZI</name>
<keyword evidence="3" id="KW-1185">Reference proteome</keyword>
<dbReference type="AlphaFoldDB" id="A0AAN6TNC6"/>
<protein>
    <submittedName>
        <fullName evidence="2">Uncharacterized protein</fullName>
    </submittedName>
</protein>
<evidence type="ECO:0000313" key="2">
    <source>
        <dbReference type="EMBL" id="KAK4117692.1"/>
    </source>
</evidence>
<feature type="transmembrane region" description="Helical" evidence="1">
    <location>
        <begin position="625"/>
        <end position="648"/>
    </location>
</feature>
<sequence>MAATQPQPGNRHYDVPDYPNPHQDVSSWWSFFFTGGYSFRWWSSPHLYFRPSLEYVPTPAPFTVIDGLGREETFDKPFDSYLDPFTGKIDTLYVQAPESICRLSSTRPNATWKRTPIRNVTPVLLRIANLPFRPIPGERRGDASKYTAEDWVVVISMWIPAVAAFLLSWMLWDSDPPPAKDKTKYLPIMYKGLRYPRMARNLLENSPQVAQRLKGHAAWNTPAALSTYRTFRPRFLNYLVEIERDGRTVYEYERRPVGPNDLTPFVMVCYSSAHYHIPNRSESGPEGNAGDLEILLAVATKAAVQHFSPLPSDLRQHPRAFWIAANCMPPDEDVDENGKVRLVQGFERETLANQDTYSISDIIRAAKHVIVVAGNATRPWDDGALRVWGQRVWTLPEIVLSKGETVTVWHYGDRPAPLKKCIVSEIPKALFPVYAWEDRLTSRQLIEHYSNLHLSRLELVKIALECLMSRKFRSLHPGDRVYVLMGLLRIRPPIDKTDSAFQAFARLSLPQDSDRLMERLICLLPYTPDQNWELMTDQYMASLWDIYPDTQVCAIGENDTVIVDGAKGAQIQWSEFTTVRTMRNYTLKRAVYLFLLTWSPLLFFTGIILVAVYSTPSAAVANPGYSTGVAILVISLFFFILPAPYFLWHLYSGKLWEVEPCFFGIEGYVPIEAIEERLFGTCPTQARRLRWSAWGSPLSRHKQGRVIHERTVKYRYHDNDDQAPLLQQQQQHYYYHGPPPAAVDVAAIDTYPVETIDPTSPCTACEHSAAAAAAAAAAGAPGRYYCQYHPTVASCQDMSRSAMGQMKVFTLIDTFNMTATLFYAERPPTVLVVGGSEGGMKRAIACSFDITTGTFYRETVLRIPSQSADRMEGLPRVRLGLRRPFLETDVRQTAQTMPMVQTNHPHNGV</sequence>
<proteinExistence type="predicted"/>
<organism evidence="2 3">
    <name type="scientific">Canariomyces notabilis</name>
    <dbReference type="NCBI Taxonomy" id="2074819"/>
    <lineage>
        <taxon>Eukaryota</taxon>
        <taxon>Fungi</taxon>
        <taxon>Dikarya</taxon>
        <taxon>Ascomycota</taxon>
        <taxon>Pezizomycotina</taxon>
        <taxon>Sordariomycetes</taxon>
        <taxon>Sordariomycetidae</taxon>
        <taxon>Sordariales</taxon>
        <taxon>Chaetomiaceae</taxon>
        <taxon>Canariomyces</taxon>
    </lineage>
</organism>
<comment type="caution">
    <text evidence="2">The sequence shown here is derived from an EMBL/GenBank/DDBJ whole genome shotgun (WGS) entry which is preliminary data.</text>
</comment>
<reference evidence="2" key="2">
    <citation type="submission" date="2023-05" db="EMBL/GenBank/DDBJ databases">
        <authorList>
            <consortium name="Lawrence Berkeley National Laboratory"/>
            <person name="Steindorff A."/>
            <person name="Hensen N."/>
            <person name="Bonometti L."/>
            <person name="Westerberg I."/>
            <person name="Brannstrom I.O."/>
            <person name="Guillou S."/>
            <person name="Cros-Aarteil S."/>
            <person name="Calhoun S."/>
            <person name="Haridas S."/>
            <person name="Kuo A."/>
            <person name="Mondo S."/>
            <person name="Pangilinan J."/>
            <person name="Riley R."/>
            <person name="Labutti K."/>
            <person name="Andreopoulos B."/>
            <person name="Lipzen A."/>
            <person name="Chen C."/>
            <person name="Yanf M."/>
            <person name="Daum C."/>
            <person name="Ng V."/>
            <person name="Clum A."/>
            <person name="Ohm R."/>
            <person name="Martin F."/>
            <person name="Silar P."/>
            <person name="Natvig D."/>
            <person name="Lalanne C."/>
            <person name="Gautier V."/>
            <person name="Ament-Velasquez S.L."/>
            <person name="Kruys A."/>
            <person name="Hutchinson M.I."/>
            <person name="Powell A.J."/>
            <person name="Barry K."/>
            <person name="Miller A.N."/>
            <person name="Grigoriev I.V."/>
            <person name="Debuchy R."/>
            <person name="Gladieux P."/>
            <person name="Thoren M.H."/>
            <person name="Johannesson H."/>
        </authorList>
    </citation>
    <scope>NUCLEOTIDE SEQUENCE</scope>
    <source>
        <strain evidence="2">CBS 508.74</strain>
    </source>
</reference>
<dbReference type="RefSeq" id="XP_064675262.1">
    <property type="nucleotide sequence ID" value="XM_064818702.1"/>
</dbReference>
<evidence type="ECO:0000256" key="1">
    <source>
        <dbReference type="SAM" id="Phobius"/>
    </source>
</evidence>
<feature type="transmembrane region" description="Helical" evidence="1">
    <location>
        <begin position="590"/>
        <end position="613"/>
    </location>
</feature>
<gene>
    <name evidence="2" type="ORF">N656DRAFT_833898</name>
</gene>
<keyword evidence="1" id="KW-1133">Transmembrane helix</keyword>
<accession>A0AAN6TNC6</accession>
<dbReference type="Proteomes" id="UP001302812">
    <property type="component" value="Unassembled WGS sequence"/>
</dbReference>
<reference evidence="2" key="1">
    <citation type="journal article" date="2023" name="Mol. Phylogenet. Evol.">
        <title>Genome-scale phylogeny and comparative genomics of the fungal order Sordariales.</title>
        <authorList>
            <person name="Hensen N."/>
            <person name="Bonometti L."/>
            <person name="Westerberg I."/>
            <person name="Brannstrom I.O."/>
            <person name="Guillou S."/>
            <person name="Cros-Aarteil S."/>
            <person name="Calhoun S."/>
            <person name="Haridas S."/>
            <person name="Kuo A."/>
            <person name="Mondo S."/>
            <person name="Pangilinan J."/>
            <person name="Riley R."/>
            <person name="LaButti K."/>
            <person name="Andreopoulos B."/>
            <person name="Lipzen A."/>
            <person name="Chen C."/>
            <person name="Yan M."/>
            <person name="Daum C."/>
            <person name="Ng V."/>
            <person name="Clum A."/>
            <person name="Steindorff A."/>
            <person name="Ohm R.A."/>
            <person name="Martin F."/>
            <person name="Silar P."/>
            <person name="Natvig D.O."/>
            <person name="Lalanne C."/>
            <person name="Gautier V."/>
            <person name="Ament-Velasquez S.L."/>
            <person name="Kruys A."/>
            <person name="Hutchinson M.I."/>
            <person name="Powell A.J."/>
            <person name="Barry K."/>
            <person name="Miller A.N."/>
            <person name="Grigoriev I.V."/>
            <person name="Debuchy R."/>
            <person name="Gladieux P."/>
            <person name="Hiltunen Thoren M."/>
            <person name="Johannesson H."/>
        </authorList>
    </citation>
    <scope>NUCLEOTIDE SEQUENCE</scope>
    <source>
        <strain evidence="2">CBS 508.74</strain>
    </source>
</reference>
<dbReference type="EMBL" id="MU853332">
    <property type="protein sequence ID" value="KAK4117692.1"/>
    <property type="molecule type" value="Genomic_DNA"/>
</dbReference>
<evidence type="ECO:0000313" key="3">
    <source>
        <dbReference type="Proteomes" id="UP001302812"/>
    </source>
</evidence>
<dbReference type="GeneID" id="89942828"/>